<comment type="caution">
    <text evidence="1">The sequence shown here is derived from an EMBL/GenBank/DDBJ whole genome shotgun (WGS) entry which is preliminary data.</text>
</comment>
<protein>
    <submittedName>
        <fullName evidence="1">Uncharacterized protein</fullName>
    </submittedName>
</protein>
<organism evidence="1">
    <name type="scientific">marine sediment metagenome</name>
    <dbReference type="NCBI Taxonomy" id="412755"/>
    <lineage>
        <taxon>unclassified sequences</taxon>
        <taxon>metagenomes</taxon>
        <taxon>ecological metagenomes</taxon>
    </lineage>
</organism>
<accession>X0Z998</accession>
<dbReference type="EMBL" id="BARS01056708">
    <property type="protein sequence ID" value="GAG45041.1"/>
    <property type="molecule type" value="Genomic_DNA"/>
</dbReference>
<evidence type="ECO:0000313" key="1">
    <source>
        <dbReference type="EMBL" id="GAG45041.1"/>
    </source>
</evidence>
<name>X0Z998_9ZZZZ</name>
<proteinExistence type="predicted"/>
<dbReference type="AlphaFoldDB" id="X0Z998"/>
<reference evidence="1" key="1">
    <citation type="journal article" date="2014" name="Front. Microbiol.">
        <title>High frequency of phylogenetically diverse reductive dehalogenase-homologous genes in deep subseafloor sedimentary metagenomes.</title>
        <authorList>
            <person name="Kawai M."/>
            <person name="Futagami T."/>
            <person name="Toyoda A."/>
            <person name="Takaki Y."/>
            <person name="Nishi S."/>
            <person name="Hori S."/>
            <person name="Arai W."/>
            <person name="Tsubouchi T."/>
            <person name="Morono Y."/>
            <person name="Uchiyama I."/>
            <person name="Ito T."/>
            <person name="Fujiyama A."/>
            <person name="Inagaki F."/>
            <person name="Takami H."/>
        </authorList>
    </citation>
    <scope>NUCLEOTIDE SEQUENCE</scope>
    <source>
        <strain evidence="1">Expedition CK06-06</strain>
    </source>
</reference>
<gene>
    <name evidence="1" type="ORF">S01H1_83421</name>
</gene>
<feature type="non-terminal residue" evidence="1">
    <location>
        <position position="1"/>
    </location>
</feature>
<sequence length="137" mass="15912">VPEMDVKRFGKELLSTGIYSDTHSWAGSRGLVATLIFENGEYEECLRGGWHSENGRVTHDDPAIPLWRNFLTSDGEMDHFKVEVLAAVVVNEWDNYNNPTNEYDDWEIYVRPRQQHISIKLQHSIDREVIRLRNLVG</sequence>